<feature type="compositionally biased region" description="Basic and acidic residues" evidence="11">
    <location>
        <begin position="668"/>
        <end position="677"/>
    </location>
</feature>
<dbReference type="GO" id="GO:0005886">
    <property type="term" value="C:plasma membrane"/>
    <property type="evidence" value="ECO:0007669"/>
    <property type="project" value="InterPro"/>
</dbReference>
<feature type="transmembrane region" description="Helical" evidence="12">
    <location>
        <begin position="416"/>
        <end position="445"/>
    </location>
</feature>
<evidence type="ECO:0000256" key="11">
    <source>
        <dbReference type="SAM" id="MobiDB-lite"/>
    </source>
</evidence>
<feature type="transmembrane region" description="Helical" evidence="12">
    <location>
        <begin position="225"/>
        <end position="242"/>
    </location>
</feature>
<reference evidence="15" key="2">
    <citation type="journal article" date="2019" name="IMA Fungus">
        <title>Genome sequencing and comparison of five Tilletia species to identify candidate genes for the detection of regulated species infecting wheat.</title>
        <authorList>
            <person name="Nguyen H.D.T."/>
            <person name="Sultana T."/>
            <person name="Kesanakurti P."/>
            <person name="Hambleton S."/>
        </authorList>
    </citation>
    <scope>NUCLEOTIDE SEQUENCE</scope>
    <source>
        <strain evidence="15">DAOMC 238032</strain>
    </source>
</reference>
<keyword evidence="17" id="KW-1185">Reference proteome</keyword>
<name>A0A177V896_9BASI</name>
<keyword evidence="9 12" id="KW-0472">Membrane</keyword>
<feature type="compositionally biased region" description="Basic and acidic residues" evidence="11">
    <location>
        <begin position="723"/>
        <end position="734"/>
    </location>
</feature>
<evidence type="ECO:0000256" key="2">
    <source>
        <dbReference type="ARBA" id="ARBA00005248"/>
    </source>
</evidence>
<feature type="compositionally biased region" description="Basic and acidic residues" evidence="11">
    <location>
        <begin position="645"/>
        <end position="661"/>
    </location>
</feature>
<comment type="subcellular location">
    <subcellularLocation>
        <location evidence="1">Membrane</location>
        <topology evidence="1">Multi-pass membrane protein</topology>
    </subcellularLocation>
</comment>
<feature type="transmembrane region" description="Helical" evidence="12">
    <location>
        <begin position="378"/>
        <end position="396"/>
    </location>
</feature>
<sequence length="953" mass="104867">MAGEHESGFHPFEVTPVHLVYVGLGFFIVIYASLSLFIKEKLYLGEAPLAAIFGIIVGPAAIGLFDPSHWASNSTRAPGGMITNEITLEVMRVTIALSVFAVGVELPRKYLLRHWKSIVFLLGPVMVWGWLVTGAFIYLLIPGLDFLDSLVVAACVTPTDPILAQAVIGGPWAEKHVPAHLRHMLACESGCNDGAAFPFLYLALYLSLNRDNTGYAIGRWFYESWLYEIIFGTILGALIGYVARKALRFSERHRLIDRESFVAQYVSLAIASMGVNVLLGSDDLLAAFACGTAFAWDGWFTRQTEDSNFSNIVDLLFNSAAFIYIGALMPFGAWVDTASTLNLWRLFVLAFAVLLLKRIPIILALWKFIPDIKTFREAIFAGHFGPIGVGAIFIATLGRTELPEEINDPPQTSNDILALTIQPIVFFFVLCSIAVHGLTIPFFAFSKGAHKMTRTWSRHPSLAPGGEPSWMTRVKRFGTKDSMTVRDSDNAGGGMAEIQRILANTRAMIGKNEESETEKVADGVEGTEEGASPSAVSGTGSASSNSGDVADARKDVDLEKGPSAAEFFPSSARPSRPATPRAHVMFVSKEEQDRAALGLDASKGAIDDVEDWEPMEHYDPTCDWCGDNTKEMRLYKRALAQARDAHQSRLLKKDVPSHSRQDSGSGSRSDEKDRQHEEDADLGEAPMDREMITGEVDESEEDPAIREDKEGHQRVHGGSSSSRPRERSADAEHRRWMEKQAALDATCEDLQDDDSAYPRVRQWVEGNKLVLEYELSRSSDAQVEVIDLLDDERERVSMAENPSHLWKLEHERELNMLLPDKRHLEWDYTNSARNLIRHHIPSLLKEARAKAKKEAAKLKEKEKAGRTSADGISRSRAGSGASTATPGTSRPGASRRNSTMEGTGTGGLLTAAAQKVKQKLGLKDDDDDEEKAGSSGKKVLVQDWADHGDGADY</sequence>
<dbReference type="EMBL" id="LWDD02000069">
    <property type="protein sequence ID" value="KAE8264414.1"/>
    <property type="molecule type" value="Genomic_DNA"/>
</dbReference>
<organism evidence="15 16">
    <name type="scientific">Tilletia caries</name>
    <name type="common">wheat bunt fungus</name>
    <dbReference type="NCBI Taxonomy" id="13290"/>
    <lineage>
        <taxon>Eukaryota</taxon>
        <taxon>Fungi</taxon>
        <taxon>Dikarya</taxon>
        <taxon>Basidiomycota</taxon>
        <taxon>Ustilaginomycotina</taxon>
        <taxon>Exobasidiomycetes</taxon>
        <taxon>Tilletiales</taxon>
        <taxon>Tilletiaceae</taxon>
        <taxon>Tilletia</taxon>
    </lineage>
</organism>
<feature type="region of interest" description="Disordered" evidence="11">
    <location>
        <begin position="847"/>
        <end position="953"/>
    </location>
</feature>
<keyword evidence="4" id="KW-0050">Antiport</keyword>
<evidence type="ECO:0000256" key="12">
    <source>
        <dbReference type="SAM" id="Phobius"/>
    </source>
</evidence>
<evidence type="ECO:0000313" key="15">
    <source>
        <dbReference type="EMBL" id="KAE8264414.1"/>
    </source>
</evidence>
<accession>A0A177V896</accession>
<feature type="region of interest" description="Disordered" evidence="11">
    <location>
        <begin position="645"/>
        <end position="734"/>
    </location>
</feature>
<dbReference type="InterPro" id="IPR006153">
    <property type="entry name" value="Cation/H_exchanger_TM"/>
</dbReference>
<dbReference type="Proteomes" id="UP000836402">
    <property type="component" value="Unassembled WGS sequence"/>
</dbReference>
<keyword evidence="3" id="KW-0813">Transport</keyword>
<feature type="transmembrane region" description="Helical" evidence="12">
    <location>
        <begin position="312"/>
        <end position="334"/>
    </location>
</feature>
<evidence type="ECO:0000256" key="7">
    <source>
        <dbReference type="ARBA" id="ARBA00023053"/>
    </source>
</evidence>
<dbReference type="GO" id="GO:0030007">
    <property type="term" value="P:intracellular potassium ion homeostasis"/>
    <property type="evidence" value="ECO:0007669"/>
    <property type="project" value="TreeGrafter"/>
</dbReference>
<dbReference type="Pfam" id="PF00999">
    <property type="entry name" value="Na_H_Exchanger"/>
    <property type="match status" value="1"/>
</dbReference>
<feature type="compositionally biased region" description="Basic and acidic residues" evidence="11">
    <location>
        <begin position="511"/>
        <end position="522"/>
    </location>
</feature>
<comment type="similarity">
    <text evidence="2">Belongs to the fungal Na(+)/H(+) exchanger family.</text>
</comment>
<feature type="transmembrane region" description="Helical" evidence="12">
    <location>
        <begin position="86"/>
        <end position="106"/>
    </location>
</feature>
<evidence type="ECO:0000256" key="10">
    <source>
        <dbReference type="ARBA" id="ARBA00023201"/>
    </source>
</evidence>
<dbReference type="Proteomes" id="UP000077671">
    <property type="component" value="Unassembled WGS sequence"/>
</dbReference>
<feature type="compositionally biased region" description="Polar residues" evidence="11">
    <location>
        <begin position="534"/>
        <end position="547"/>
    </location>
</feature>
<evidence type="ECO:0000256" key="9">
    <source>
        <dbReference type="ARBA" id="ARBA00023136"/>
    </source>
</evidence>
<evidence type="ECO:0000256" key="4">
    <source>
        <dbReference type="ARBA" id="ARBA00022449"/>
    </source>
</evidence>
<dbReference type="FunFam" id="1.20.1530.20:FF:000015">
    <property type="entry name" value="Na(+)/H(+) antiporter 2"/>
    <property type="match status" value="1"/>
</dbReference>
<dbReference type="GO" id="GO:0036376">
    <property type="term" value="P:sodium ion export across plasma membrane"/>
    <property type="evidence" value="ECO:0007669"/>
    <property type="project" value="InterPro"/>
</dbReference>
<evidence type="ECO:0000256" key="3">
    <source>
        <dbReference type="ARBA" id="ARBA00022448"/>
    </source>
</evidence>
<evidence type="ECO:0000313" key="16">
    <source>
        <dbReference type="Proteomes" id="UP000077671"/>
    </source>
</evidence>
<feature type="transmembrane region" description="Helical" evidence="12">
    <location>
        <begin position="49"/>
        <end position="66"/>
    </location>
</feature>
<keyword evidence="6 12" id="KW-1133">Transmembrane helix</keyword>
<evidence type="ECO:0000313" key="17">
    <source>
        <dbReference type="Proteomes" id="UP000836402"/>
    </source>
</evidence>
<feature type="transmembrane region" description="Helical" evidence="12">
    <location>
        <begin position="118"/>
        <end position="141"/>
    </location>
</feature>
<dbReference type="EMBL" id="CAJHJG010006894">
    <property type="protein sequence ID" value="CAD6960452.1"/>
    <property type="molecule type" value="Genomic_DNA"/>
</dbReference>
<dbReference type="AlphaFoldDB" id="A0A177V896"/>
<dbReference type="GO" id="GO:0015385">
    <property type="term" value="F:sodium:proton antiporter activity"/>
    <property type="evidence" value="ECO:0007669"/>
    <property type="project" value="InterPro"/>
</dbReference>
<dbReference type="GO" id="GO:0120029">
    <property type="term" value="P:proton export across plasma membrane"/>
    <property type="evidence" value="ECO:0007669"/>
    <property type="project" value="InterPro"/>
</dbReference>
<dbReference type="PANTHER" id="PTHR31382:SF4">
    <property type="entry name" value="NA(+)_H(+) ANTIPORTER"/>
    <property type="match status" value="1"/>
</dbReference>
<evidence type="ECO:0000256" key="5">
    <source>
        <dbReference type="ARBA" id="ARBA00022692"/>
    </source>
</evidence>
<feature type="transmembrane region" description="Helical" evidence="12">
    <location>
        <begin position="19"/>
        <end position="37"/>
    </location>
</feature>
<proteinExistence type="inferred from homology"/>
<feature type="compositionally biased region" description="Basic and acidic residues" evidence="11">
    <location>
        <begin position="944"/>
        <end position="953"/>
    </location>
</feature>
<dbReference type="InterPro" id="IPR004712">
    <property type="entry name" value="Na+/H+_antiporter_fungi"/>
</dbReference>
<evidence type="ECO:0000259" key="13">
    <source>
        <dbReference type="Pfam" id="PF00999"/>
    </source>
</evidence>
<feature type="transmembrane region" description="Helical" evidence="12">
    <location>
        <begin position="346"/>
        <end position="366"/>
    </location>
</feature>
<reference evidence="15" key="1">
    <citation type="submission" date="2016-04" db="EMBL/GenBank/DDBJ databases">
        <authorList>
            <person name="Nguyen H.D."/>
            <person name="Kesanakurti P."/>
            <person name="Cullis J."/>
            <person name="Levesque C.A."/>
            <person name="Hambleton S."/>
        </authorList>
    </citation>
    <scope>NUCLEOTIDE SEQUENCE</scope>
    <source>
        <strain evidence="15">DAOMC 238032</strain>
    </source>
</reference>
<keyword evidence="10" id="KW-0739">Sodium transport</keyword>
<dbReference type="PANTHER" id="PTHR31382">
    <property type="entry name" value="NA(+)/H(+) ANTIPORTER"/>
    <property type="match status" value="1"/>
</dbReference>
<dbReference type="GO" id="GO:0042391">
    <property type="term" value="P:regulation of membrane potential"/>
    <property type="evidence" value="ECO:0007669"/>
    <property type="project" value="InterPro"/>
</dbReference>
<keyword evidence="5 12" id="KW-0812">Transmembrane</keyword>
<evidence type="ECO:0000256" key="6">
    <source>
        <dbReference type="ARBA" id="ARBA00022989"/>
    </source>
</evidence>
<evidence type="ECO:0000313" key="14">
    <source>
        <dbReference type="EMBL" id="CAD6960452.1"/>
    </source>
</evidence>
<keyword evidence="8" id="KW-0406">Ion transport</keyword>
<evidence type="ECO:0000256" key="1">
    <source>
        <dbReference type="ARBA" id="ARBA00004141"/>
    </source>
</evidence>
<reference evidence="14" key="3">
    <citation type="submission" date="2020-10" db="EMBL/GenBank/DDBJ databases">
        <authorList>
            <person name="Sedaghatjoo S."/>
        </authorList>
    </citation>
    <scope>NUCLEOTIDE SEQUENCE</scope>
    <source>
        <strain evidence="14">AZH3</strain>
    </source>
</reference>
<keyword evidence="7" id="KW-0915">Sodium</keyword>
<evidence type="ECO:0000256" key="8">
    <source>
        <dbReference type="ARBA" id="ARBA00023065"/>
    </source>
</evidence>
<feature type="compositionally biased region" description="Basic and acidic residues" evidence="11">
    <location>
        <begin position="847"/>
        <end position="865"/>
    </location>
</feature>
<feature type="compositionally biased region" description="Basic and acidic residues" evidence="11">
    <location>
        <begin position="703"/>
        <end position="713"/>
    </location>
</feature>
<protein>
    <recommendedName>
        <fullName evidence="13">Cation/H+ exchanger transmembrane domain-containing protein</fullName>
    </recommendedName>
</protein>
<comment type="caution">
    <text evidence="15">The sequence shown here is derived from an EMBL/GenBank/DDBJ whole genome shotgun (WGS) entry which is preliminary data.</text>
</comment>
<feature type="region of interest" description="Disordered" evidence="11">
    <location>
        <begin position="509"/>
        <end position="549"/>
    </location>
</feature>
<feature type="domain" description="Cation/H+ exchanger transmembrane" evidence="13">
    <location>
        <begin position="32"/>
        <end position="444"/>
    </location>
</feature>
<gene>
    <name evidence="15" type="ORF">A4X03_0g967</name>
    <name evidence="14" type="ORF">JKIAZH3_G9621</name>
</gene>
<feature type="compositionally biased region" description="Low complexity" evidence="11">
    <location>
        <begin position="874"/>
        <end position="890"/>
    </location>
</feature>